<keyword evidence="3" id="KW-1185">Reference proteome</keyword>
<dbReference type="GO" id="GO:0016787">
    <property type="term" value="F:hydrolase activity"/>
    <property type="evidence" value="ECO:0007669"/>
    <property type="project" value="UniProtKB-KW"/>
</dbReference>
<dbReference type="InterPro" id="IPR011059">
    <property type="entry name" value="Metal-dep_hydrolase_composite"/>
</dbReference>
<name>A0ABY9RJV0_9BURK</name>
<dbReference type="InterPro" id="IPR023100">
    <property type="entry name" value="D-aminoacylase_insert_dom_sf"/>
</dbReference>
<sequence length="502" mass="54186">MTIVQPISTTTALPQTHTIDIVIRNAEVLDGSGTAAYRADLGISDQKIVAIAPALSLQGYEILDASGLVVAPGFIDVHTHDDREVLDAPNMLPKLTQGVTTVITGNCGISLSPWAADRTPPAPLSLIGTQADFRYASVQDYVKAVKQSQPAVNVGILIGHSTLRVNAVADLQTGANAEELQRMQDLLAEGMHAGALGFSSGLFYQTSKAADNQEVIALAKISAAAGGVYTSHIRDEYNGVMQALAEAFDAGAEAKLPVILSHHKCAGPANWGRTTETLAYISERKRSQAIGLDAYPYTAGSTVLDPDYVDGVIRIMISFSEPHPEMQGRDLADIATEWGVDQKEAARRLHPAGAVYFQMREDDVERVLSYPHTMIGSDGLPHDSHPHPRLWGAFPRVLGHYSRDKKLFTLAEAVRRMTTLSADHFGLKQRGRIAPDCWADLVIFDPATISDQATFASPKQAATGIHWVLVNGAIALEKGVPSPSRHGQFLERRQERFPGIPV</sequence>
<gene>
    <name evidence="2" type="ORF">RF679_04355</name>
</gene>
<dbReference type="PANTHER" id="PTHR11647">
    <property type="entry name" value="HYDRANTOINASE/DIHYDROPYRIMIDINASE FAMILY MEMBER"/>
    <property type="match status" value="1"/>
</dbReference>
<organism evidence="2 3">
    <name type="scientific">Undibacterium cyanobacteriorum</name>
    <dbReference type="NCBI Taxonomy" id="3073561"/>
    <lineage>
        <taxon>Bacteria</taxon>
        <taxon>Pseudomonadati</taxon>
        <taxon>Pseudomonadota</taxon>
        <taxon>Betaproteobacteria</taxon>
        <taxon>Burkholderiales</taxon>
        <taxon>Oxalobacteraceae</taxon>
        <taxon>Undibacterium</taxon>
    </lineage>
</organism>
<dbReference type="Gene3D" id="2.30.40.10">
    <property type="entry name" value="Urease, subunit C, domain 1"/>
    <property type="match status" value="1"/>
</dbReference>
<dbReference type="Pfam" id="PF07969">
    <property type="entry name" value="Amidohydro_3"/>
    <property type="match status" value="2"/>
</dbReference>
<feature type="domain" description="Amidohydrolase 3" evidence="1">
    <location>
        <begin position="61"/>
        <end position="264"/>
    </location>
</feature>
<feature type="domain" description="Amidohydrolase 3" evidence="1">
    <location>
        <begin position="343"/>
        <end position="474"/>
    </location>
</feature>
<keyword evidence="2" id="KW-0378">Hydrolase</keyword>
<dbReference type="Gene3D" id="3.20.20.140">
    <property type="entry name" value="Metal-dependent hydrolases"/>
    <property type="match status" value="1"/>
</dbReference>
<dbReference type="Gene3D" id="3.30.1490.130">
    <property type="entry name" value="D-aminoacylase. Domain 3"/>
    <property type="match status" value="1"/>
</dbReference>
<dbReference type="CDD" id="cd01297">
    <property type="entry name" value="D-aminoacylase"/>
    <property type="match status" value="1"/>
</dbReference>
<evidence type="ECO:0000313" key="2">
    <source>
        <dbReference type="EMBL" id="WMW81517.1"/>
    </source>
</evidence>
<accession>A0ABY9RJV0</accession>
<dbReference type="PANTHER" id="PTHR11647:SF1">
    <property type="entry name" value="COLLAPSIN RESPONSE MEDIATOR PROTEIN"/>
    <property type="match status" value="1"/>
</dbReference>
<evidence type="ECO:0000259" key="1">
    <source>
        <dbReference type="Pfam" id="PF07969"/>
    </source>
</evidence>
<dbReference type="SUPFAM" id="SSF51556">
    <property type="entry name" value="Metallo-dependent hydrolases"/>
    <property type="match status" value="1"/>
</dbReference>
<evidence type="ECO:0000313" key="3">
    <source>
        <dbReference type="Proteomes" id="UP001181355"/>
    </source>
</evidence>
<dbReference type="SUPFAM" id="SSF51338">
    <property type="entry name" value="Composite domain of metallo-dependent hydrolases"/>
    <property type="match status" value="1"/>
</dbReference>
<reference evidence="2" key="1">
    <citation type="submission" date="2023-09" db="EMBL/GenBank/DDBJ databases">
        <title>Undibacterium sp. 20NA77.5 isolated from freshwater.</title>
        <authorList>
            <person name="Le V."/>
            <person name="Ko S.-R."/>
            <person name="Ahn C.-Y."/>
            <person name="Oh H.-M."/>
        </authorList>
    </citation>
    <scope>NUCLEOTIDE SEQUENCE</scope>
    <source>
        <strain evidence="2">20NA77.5</strain>
    </source>
</reference>
<dbReference type="InterPro" id="IPR050378">
    <property type="entry name" value="Metallo-dep_Hydrolases_sf"/>
</dbReference>
<protein>
    <submittedName>
        <fullName evidence="2">D-aminoacylase</fullName>
        <ecNumber evidence="2">3.5.1.-</ecNumber>
    </submittedName>
</protein>
<dbReference type="EMBL" id="CP133720">
    <property type="protein sequence ID" value="WMW81517.1"/>
    <property type="molecule type" value="Genomic_DNA"/>
</dbReference>
<dbReference type="RefSeq" id="WP_309482996.1">
    <property type="nucleotide sequence ID" value="NZ_CP133720.1"/>
</dbReference>
<dbReference type="EC" id="3.5.1.-" evidence="2"/>
<dbReference type="Proteomes" id="UP001181355">
    <property type="component" value="Chromosome"/>
</dbReference>
<proteinExistence type="predicted"/>
<dbReference type="InterPro" id="IPR013108">
    <property type="entry name" value="Amidohydro_3"/>
</dbReference>
<dbReference type="InterPro" id="IPR032466">
    <property type="entry name" value="Metal_Hydrolase"/>
</dbReference>